<dbReference type="SUPFAM" id="SSF141371">
    <property type="entry name" value="PilZ domain-like"/>
    <property type="match status" value="2"/>
</dbReference>
<dbReference type="STRING" id="941907.SAMN06295910_2087"/>
<feature type="region of interest" description="Disordered" evidence="1">
    <location>
        <begin position="1"/>
        <end position="28"/>
    </location>
</feature>
<dbReference type="GO" id="GO:0035438">
    <property type="term" value="F:cyclic-di-GMP binding"/>
    <property type="evidence" value="ECO:0007669"/>
    <property type="project" value="InterPro"/>
</dbReference>
<dbReference type="InterPro" id="IPR009875">
    <property type="entry name" value="PilZ_domain"/>
</dbReference>
<evidence type="ECO:0000313" key="3">
    <source>
        <dbReference type="EMBL" id="SMF72919.1"/>
    </source>
</evidence>
<feature type="domain" description="PilZ" evidence="2">
    <location>
        <begin position="24"/>
        <end position="106"/>
    </location>
</feature>
<sequence length="207" mass="23266">MLSSNAVEETTFSFSREAPQPPERRGARRHMTILRVGSLIIDGRRELCLVRNISAGGLMAHVYSLFHEGQVLEVELKTNQRIPGRVSWTSEANIGVAFDTPIDVEDLLAAQSTDDGWRPRLPRVEVDRLATLRVGARVLGVSTRDISQGGVKVETDHPLEPDAPVVLTLDRFRPIHGTVRWYAEGLCGISFNELVPFRELMRWLRTE</sequence>
<feature type="compositionally biased region" description="Polar residues" evidence="1">
    <location>
        <begin position="1"/>
        <end position="14"/>
    </location>
</feature>
<evidence type="ECO:0000259" key="2">
    <source>
        <dbReference type="Pfam" id="PF07238"/>
    </source>
</evidence>
<dbReference type="OrthoDB" id="7929489at2"/>
<evidence type="ECO:0000256" key="1">
    <source>
        <dbReference type="SAM" id="MobiDB-lite"/>
    </source>
</evidence>
<gene>
    <name evidence="3" type="ORF">SAMN06295910_2087</name>
</gene>
<accession>A0A1X7GRI5</accession>
<evidence type="ECO:0000313" key="4">
    <source>
        <dbReference type="Proteomes" id="UP000192934"/>
    </source>
</evidence>
<reference evidence="4" key="1">
    <citation type="submission" date="2017-04" db="EMBL/GenBank/DDBJ databases">
        <authorList>
            <person name="Varghese N."/>
            <person name="Submissions S."/>
        </authorList>
    </citation>
    <scope>NUCLEOTIDE SEQUENCE [LARGE SCALE GENOMIC DNA]</scope>
    <source>
        <strain evidence="4">Dd16</strain>
    </source>
</reference>
<dbReference type="EMBL" id="LT840185">
    <property type="protein sequence ID" value="SMF72919.1"/>
    <property type="molecule type" value="Genomic_DNA"/>
</dbReference>
<name>A0A1X7GRI5_9SPHN</name>
<protein>
    <submittedName>
        <fullName evidence="3">PilZ domain-containing protein</fullName>
    </submittedName>
</protein>
<organism evidence="3 4">
    <name type="scientific">Allosphingosinicella indica</name>
    <dbReference type="NCBI Taxonomy" id="941907"/>
    <lineage>
        <taxon>Bacteria</taxon>
        <taxon>Pseudomonadati</taxon>
        <taxon>Pseudomonadota</taxon>
        <taxon>Alphaproteobacteria</taxon>
        <taxon>Sphingomonadales</taxon>
        <taxon>Sphingomonadaceae</taxon>
        <taxon>Allosphingosinicella</taxon>
    </lineage>
</organism>
<keyword evidence="4" id="KW-1185">Reference proteome</keyword>
<dbReference type="Gene3D" id="2.40.10.220">
    <property type="entry name" value="predicted glycosyltransferase like domains"/>
    <property type="match status" value="1"/>
</dbReference>
<proteinExistence type="predicted"/>
<dbReference type="AlphaFoldDB" id="A0A1X7GRI5"/>
<feature type="domain" description="PilZ" evidence="2">
    <location>
        <begin position="122"/>
        <end position="194"/>
    </location>
</feature>
<dbReference type="Pfam" id="PF07238">
    <property type="entry name" value="PilZ"/>
    <property type="match status" value="2"/>
</dbReference>
<dbReference type="Proteomes" id="UP000192934">
    <property type="component" value="Chromosome I"/>
</dbReference>
<dbReference type="RefSeq" id="WP_157123791.1">
    <property type="nucleotide sequence ID" value="NZ_LT840185.1"/>
</dbReference>